<reference evidence="2" key="1">
    <citation type="submission" date="2014-03" db="EMBL/GenBank/DDBJ databases">
        <authorList>
            <person name="Aksoy S."/>
            <person name="Warren W."/>
            <person name="Wilson R.K."/>
        </authorList>
    </citation>
    <scope>NUCLEOTIDE SEQUENCE [LARGE SCALE GENOMIC DNA]</scope>
    <source>
        <strain evidence="2">IAEA</strain>
    </source>
</reference>
<dbReference type="VEuPathDB" id="VectorBase:GBRI023320"/>
<name>A0A1A9WKU2_9MUSC</name>
<reference evidence="1" key="2">
    <citation type="submission" date="2020-05" db="UniProtKB">
        <authorList>
            <consortium name="EnsemblMetazoa"/>
        </authorList>
    </citation>
    <scope>IDENTIFICATION</scope>
    <source>
        <strain evidence="1">IAEA</strain>
    </source>
</reference>
<keyword evidence="2" id="KW-1185">Reference proteome</keyword>
<dbReference type="Proteomes" id="UP000091820">
    <property type="component" value="Unassembled WGS sequence"/>
</dbReference>
<evidence type="ECO:0000313" key="1">
    <source>
        <dbReference type="EnsemblMetazoa" id="GBRI023320-PA"/>
    </source>
</evidence>
<sequence>MKNHHKNINEIFGKNLVHMHPCHIRIVNQSELPLKIYKKLHTELQSKNTATDELYGPLFKQKDPQAISLFMHSDPDLDKSTLFSFFILTNIKSLTLTLTENERTNERTYVRTTLALLTTQHIVIGHNVGVLWICPSVRLSIYFKVDKVIN</sequence>
<dbReference type="EnsemblMetazoa" id="GBRI023320-RA">
    <property type="protein sequence ID" value="GBRI023320-PA"/>
    <property type="gene ID" value="GBRI023320"/>
</dbReference>
<organism evidence="1 2">
    <name type="scientific">Glossina brevipalpis</name>
    <dbReference type="NCBI Taxonomy" id="37001"/>
    <lineage>
        <taxon>Eukaryota</taxon>
        <taxon>Metazoa</taxon>
        <taxon>Ecdysozoa</taxon>
        <taxon>Arthropoda</taxon>
        <taxon>Hexapoda</taxon>
        <taxon>Insecta</taxon>
        <taxon>Pterygota</taxon>
        <taxon>Neoptera</taxon>
        <taxon>Endopterygota</taxon>
        <taxon>Diptera</taxon>
        <taxon>Brachycera</taxon>
        <taxon>Muscomorpha</taxon>
        <taxon>Hippoboscoidea</taxon>
        <taxon>Glossinidae</taxon>
        <taxon>Glossina</taxon>
    </lineage>
</organism>
<dbReference type="AlphaFoldDB" id="A0A1A9WKU2"/>
<accession>A0A1A9WKU2</accession>
<proteinExistence type="predicted"/>
<protein>
    <submittedName>
        <fullName evidence="1">Uncharacterized protein</fullName>
    </submittedName>
</protein>
<evidence type="ECO:0000313" key="2">
    <source>
        <dbReference type="Proteomes" id="UP000091820"/>
    </source>
</evidence>